<dbReference type="STRING" id="39482.ERS852491_01255"/>
<feature type="active site" description="Proton donor" evidence="8">
    <location>
        <position position="271"/>
    </location>
</feature>
<dbReference type="GO" id="GO:0016020">
    <property type="term" value="C:membrane"/>
    <property type="evidence" value="ECO:0007669"/>
    <property type="project" value="TreeGrafter"/>
</dbReference>
<evidence type="ECO:0000256" key="4">
    <source>
        <dbReference type="ARBA" id="ARBA00021843"/>
    </source>
</evidence>
<dbReference type="Pfam" id="PF00561">
    <property type="entry name" value="Abhydrolase_1"/>
    <property type="match status" value="1"/>
</dbReference>
<organism evidence="10 11">
    <name type="scientific">Faecalicatena contorta</name>
    <dbReference type="NCBI Taxonomy" id="39482"/>
    <lineage>
        <taxon>Bacteria</taxon>
        <taxon>Bacillati</taxon>
        <taxon>Bacillota</taxon>
        <taxon>Clostridia</taxon>
        <taxon>Lachnospirales</taxon>
        <taxon>Lachnospiraceae</taxon>
        <taxon>Faecalicatena</taxon>
    </lineage>
</organism>
<keyword evidence="7" id="KW-0645">Protease</keyword>
<evidence type="ECO:0000256" key="6">
    <source>
        <dbReference type="ARBA" id="ARBA00029605"/>
    </source>
</evidence>
<dbReference type="EC" id="3.4.11.5" evidence="3 7"/>
<dbReference type="PANTHER" id="PTHR43798:SF33">
    <property type="entry name" value="HYDROLASE, PUTATIVE (AFU_ORTHOLOGUE AFUA_2G14860)-RELATED"/>
    <property type="match status" value="1"/>
</dbReference>
<evidence type="ECO:0000256" key="2">
    <source>
        <dbReference type="ARBA" id="ARBA00010088"/>
    </source>
</evidence>
<dbReference type="EMBL" id="CYZU01000009">
    <property type="protein sequence ID" value="CUO09479.1"/>
    <property type="molecule type" value="Genomic_DNA"/>
</dbReference>
<dbReference type="RefSeq" id="WP_050639531.1">
    <property type="nucleotide sequence ID" value="NZ_CABKUE010000007.1"/>
</dbReference>
<dbReference type="PIRSF" id="PIRSF005539">
    <property type="entry name" value="Pept_S33_TRI_F1"/>
    <property type="match status" value="1"/>
</dbReference>
<evidence type="ECO:0000256" key="1">
    <source>
        <dbReference type="ARBA" id="ARBA00001585"/>
    </source>
</evidence>
<keyword evidence="7 10" id="KW-0031">Aminopeptidase</keyword>
<sequence length="294" mass="33415">MKVIEGYMPYLGYQTYYRIVGECKGNKKPLVLLHGGPGSTHNYFEVLDRLAEEGRAIISYDQIGCGNSYVDGHPELWCSETWDNELIELRKHLGLDELHLLGQSWGGMLAIEYLCDYKPKGIKSVILSSTLPAAELWAHEQHRMIRFMSQEDQDAIAKAEVTGDFDDPAYLAANDRFMLLHCAGAVTEDSPECLRRPKKSGTEAYVAGWGPNEYNPTGSLGGWEYRDKIVDMREPALIISGTNDLCTPLVAKTMYDLIPNSRWELFDGCRHMCFVEENEKYCTLLNEWMDQYDS</sequence>
<evidence type="ECO:0000256" key="7">
    <source>
        <dbReference type="PIRNR" id="PIRNR005539"/>
    </source>
</evidence>
<feature type="domain" description="AB hydrolase-1" evidence="9">
    <location>
        <begin position="28"/>
        <end position="277"/>
    </location>
</feature>
<dbReference type="InterPro" id="IPR000073">
    <property type="entry name" value="AB_hydrolase_1"/>
</dbReference>
<dbReference type="Proteomes" id="UP000095544">
    <property type="component" value="Unassembled WGS sequence"/>
</dbReference>
<dbReference type="PRINTS" id="PR00793">
    <property type="entry name" value="PROAMNOPTASE"/>
</dbReference>
<evidence type="ECO:0000259" key="9">
    <source>
        <dbReference type="Pfam" id="PF00561"/>
    </source>
</evidence>
<evidence type="ECO:0000256" key="5">
    <source>
        <dbReference type="ARBA" id="ARBA00022801"/>
    </source>
</evidence>
<keyword evidence="5 7" id="KW-0378">Hydrolase</keyword>
<gene>
    <name evidence="10" type="primary">pip_1</name>
    <name evidence="10" type="ORF">ERS852491_01255</name>
</gene>
<name>A0A174CB54_9FIRM</name>
<comment type="similarity">
    <text evidence="2 7">Belongs to the peptidase S33 family.</text>
</comment>
<dbReference type="NCBIfam" id="NF045945">
    <property type="entry name" value="ProImpepLactob"/>
    <property type="match status" value="1"/>
</dbReference>
<dbReference type="OrthoDB" id="53505at2"/>
<dbReference type="InterPro" id="IPR002410">
    <property type="entry name" value="Peptidase_S33"/>
</dbReference>
<evidence type="ECO:0000313" key="10">
    <source>
        <dbReference type="EMBL" id="CUO09479.1"/>
    </source>
</evidence>
<feature type="active site" evidence="8">
    <location>
        <position position="244"/>
    </location>
</feature>
<dbReference type="InterPro" id="IPR029058">
    <property type="entry name" value="AB_hydrolase_fold"/>
</dbReference>
<dbReference type="Gene3D" id="3.40.50.1820">
    <property type="entry name" value="alpha/beta hydrolase"/>
    <property type="match status" value="1"/>
</dbReference>
<accession>A0A174CB54</accession>
<evidence type="ECO:0000256" key="8">
    <source>
        <dbReference type="PIRSR" id="PIRSR005539-1"/>
    </source>
</evidence>
<dbReference type="AlphaFoldDB" id="A0A174CB54"/>
<dbReference type="InterPro" id="IPR005945">
    <property type="entry name" value="Pro_imino_pep"/>
</dbReference>
<dbReference type="NCBIfam" id="TIGR01250">
    <property type="entry name" value="pro_imino_pep_2"/>
    <property type="match status" value="1"/>
</dbReference>
<reference evidence="10 11" key="1">
    <citation type="submission" date="2015-09" db="EMBL/GenBank/DDBJ databases">
        <authorList>
            <consortium name="Pathogen Informatics"/>
        </authorList>
    </citation>
    <scope>NUCLEOTIDE SEQUENCE [LARGE SCALE GENOMIC DNA]</scope>
    <source>
        <strain evidence="10 11">2789STDY5834876</strain>
    </source>
</reference>
<evidence type="ECO:0000313" key="11">
    <source>
        <dbReference type="Proteomes" id="UP000095544"/>
    </source>
</evidence>
<dbReference type="SUPFAM" id="SSF53474">
    <property type="entry name" value="alpha/beta-Hydrolases"/>
    <property type="match status" value="1"/>
</dbReference>
<dbReference type="GO" id="GO:0006508">
    <property type="term" value="P:proteolysis"/>
    <property type="evidence" value="ECO:0007669"/>
    <property type="project" value="UniProtKB-KW"/>
</dbReference>
<dbReference type="GO" id="GO:0004177">
    <property type="term" value="F:aminopeptidase activity"/>
    <property type="evidence" value="ECO:0007669"/>
    <property type="project" value="UniProtKB-KW"/>
</dbReference>
<feature type="active site" description="Nucleophile" evidence="8">
    <location>
        <position position="104"/>
    </location>
</feature>
<comment type="catalytic activity">
    <reaction evidence="1 7">
        <text>Release of N-terminal proline from a peptide.</text>
        <dbReference type="EC" id="3.4.11.5"/>
    </reaction>
</comment>
<dbReference type="PANTHER" id="PTHR43798">
    <property type="entry name" value="MONOACYLGLYCEROL LIPASE"/>
    <property type="match status" value="1"/>
</dbReference>
<proteinExistence type="inferred from homology"/>
<evidence type="ECO:0000256" key="3">
    <source>
        <dbReference type="ARBA" id="ARBA00012568"/>
    </source>
</evidence>
<protein>
    <recommendedName>
        <fullName evidence="4 7">Proline iminopeptidase</fullName>
        <shortName evidence="7">PIP</shortName>
        <ecNumber evidence="3 7">3.4.11.5</ecNumber>
    </recommendedName>
    <alternativeName>
        <fullName evidence="6 7">Prolyl aminopeptidase</fullName>
    </alternativeName>
</protein>
<dbReference type="InterPro" id="IPR050266">
    <property type="entry name" value="AB_hydrolase_sf"/>
</dbReference>
<comment type="function">
    <text evidence="7">Releases the N-terminal proline from various substrates.</text>
</comment>